<dbReference type="RefSeq" id="WP_408977776.1">
    <property type="nucleotide sequence ID" value="NZ_JBJUVG010000010.1"/>
</dbReference>
<sequence>MEIRIEQIVDILGLERERRSQKADSFNVRCPFCNDHKYHLNVNTAKGVFNCPRCSTGGGKLDLYSLVRFGRKYLKGDFPSLLEEIGEDNRNYEYKKARNTVEEKYEAILPPGDDVLHKAYSAVLRFKPFALSEEHRQNLLDRGLTEEDVERNEYRTIPAEMPWLKGHTKALKVAEMMRKPLQNRGFNPSLYHIAAGVLLADHLAGEGYTLKGVPGFYKLCGHWGFNLSSGMLIPTRNMNGEIVGLQVRLDKGDLRYLTVSSKGLPEGATENISRTHFPLGNPVIRNKGAILLTEGPLKADVASHLMGASSPFMALQGVNNTRDLPDEFQTLKEMGVSQVIEMFDMDKVINPNVSKASKKIEDLAHEVEMDFRRRYWALDECERRYGELLKLAAFNGIQVPEETGNIVIDTAGAAQALYASGKVKDYFSGKALWDPSSKGIDDYLLKQLKAKEEQEAKLVVLPNKEKPVEAKEEATTEHSSGLLQAVKRKFAF</sequence>
<dbReference type="InterPro" id="IPR036977">
    <property type="entry name" value="DNA_primase_Znf_CHC2"/>
</dbReference>
<reference evidence="1 2" key="1">
    <citation type="journal article" date="2016" name="Int. J. Syst. Evol. Microbiol.">
        <title>Peptococcus simiae sp. nov., isolated from rhesus macaque faeces and emended description of the genus Peptococcus.</title>
        <authorList>
            <person name="Shkoporov A.N."/>
            <person name="Efimov B.A."/>
            <person name="Kondova I."/>
            <person name="Ouwerling B."/>
            <person name="Chaplin A.V."/>
            <person name="Shcherbakova V.A."/>
            <person name="Langermans J.A.M."/>
        </authorList>
    </citation>
    <scope>NUCLEOTIDE SEQUENCE [LARGE SCALE GENOMIC DNA]</scope>
    <source>
        <strain evidence="1 2">M108</strain>
    </source>
</reference>
<gene>
    <name evidence="1" type="ORF">ACKQTC_07250</name>
</gene>
<keyword evidence="2" id="KW-1185">Reference proteome</keyword>
<dbReference type="Proteomes" id="UP001631949">
    <property type="component" value="Unassembled WGS sequence"/>
</dbReference>
<evidence type="ECO:0000313" key="2">
    <source>
        <dbReference type="Proteomes" id="UP001631949"/>
    </source>
</evidence>
<name>A0ABW9H2A6_9FIRM</name>
<proteinExistence type="predicted"/>
<dbReference type="EMBL" id="JBJUVG010000010">
    <property type="protein sequence ID" value="MFM9414161.1"/>
    <property type="molecule type" value="Genomic_DNA"/>
</dbReference>
<dbReference type="Gene3D" id="3.90.580.10">
    <property type="entry name" value="Zinc finger, CHC2-type domain"/>
    <property type="match status" value="1"/>
</dbReference>
<organism evidence="1 2">
    <name type="scientific">Peptococcus simiae</name>
    <dbReference type="NCBI Taxonomy" id="1643805"/>
    <lineage>
        <taxon>Bacteria</taxon>
        <taxon>Bacillati</taxon>
        <taxon>Bacillota</taxon>
        <taxon>Clostridia</taxon>
        <taxon>Eubacteriales</taxon>
        <taxon>Peptococcaceae</taxon>
        <taxon>Peptococcus</taxon>
    </lineage>
</organism>
<dbReference type="SUPFAM" id="SSF57783">
    <property type="entry name" value="Zinc beta-ribbon"/>
    <property type="match status" value="1"/>
</dbReference>
<protein>
    <recommendedName>
        <fullName evidence="3">DNA primase</fullName>
    </recommendedName>
</protein>
<evidence type="ECO:0000313" key="1">
    <source>
        <dbReference type="EMBL" id="MFM9414161.1"/>
    </source>
</evidence>
<comment type="caution">
    <text evidence="1">The sequence shown here is derived from an EMBL/GenBank/DDBJ whole genome shotgun (WGS) entry which is preliminary data.</text>
</comment>
<accession>A0ABW9H2A6</accession>
<evidence type="ECO:0008006" key="3">
    <source>
        <dbReference type="Google" id="ProtNLM"/>
    </source>
</evidence>